<feature type="domain" description="Flavoprotein pyridine nucleotide cytochrome reductase-like FAD-binding" evidence="6">
    <location>
        <begin position="47"/>
        <end position="86"/>
    </location>
</feature>
<evidence type="ECO:0000313" key="8">
    <source>
        <dbReference type="Proteomes" id="UP001174677"/>
    </source>
</evidence>
<keyword evidence="2" id="KW-0285">Flavoprotein</keyword>
<feature type="transmembrane region" description="Helical" evidence="5">
    <location>
        <begin position="12"/>
        <end position="30"/>
    </location>
</feature>
<protein>
    <recommendedName>
        <fullName evidence="6">Flavoprotein pyridine nucleotide cytochrome reductase-like FAD-binding domain-containing protein</fullName>
    </recommendedName>
</protein>
<evidence type="ECO:0000256" key="3">
    <source>
        <dbReference type="ARBA" id="ARBA00022827"/>
    </source>
</evidence>
<evidence type="ECO:0000256" key="4">
    <source>
        <dbReference type="ARBA" id="ARBA00023002"/>
    </source>
</evidence>
<dbReference type="InterPro" id="IPR001834">
    <property type="entry name" value="CBR-like"/>
</dbReference>
<keyword evidence="5" id="KW-0812">Transmembrane</keyword>
<dbReference type="SUPFAM" id="SSF63380">
    <property type="entry name" value="Riboflavin synthase domain-like"/>
    <property type="match status" value="1"/>
</dbReference>
<dbReference type="InterPro" id="IPR008333">
    <property type="entry name" value="Cbr1-like_FAD-bd_dom"/>
</dbReference>
<evidence type="ECO:0000256" key="1">
    <source>
        <dbReference type="ARBA" id="ARBA00001974"/>
    </source>
</evidence>
<comment type="caution">
    <text evidence="7">The sequence shown here is derived from an EMBL/GenBank/DDBJ whole genome shotgun (WGS) entry which is preliminary data.</text>
</comment>
<organism evidence="7 8">
    <name type="scientific">Hevea brasiliensis</name>
    <name type="common">Para rubber tree</name>
    <name type="synonym">Siphonia brasiliensis</name>
    <dbReference type="NCBI Taxonomy" id="3981"/>
    <lineage>
        <taxon>Eukaryota</taxon>
        <taxon>Viridiplantae</taxon>
        <taxon>Streptophyta</taxon>
        <taxon>Embryophyta</taxon>
        <taxon>Tracheophyta</taxon>
        <taxon>Spermatophyta</taxon>
        <taxon>Magnoliopsida</taxon>
        <taxon>eudicotyledons</taxon>
        <taxon>Gunneridae</taxon>
        <taxon>Pentapetalae</taxon>
        <taxon>rosids</taxon>
        <taxon>fabids</taxon>
        <taxon>Malpighiales</taxon>
        <taxon>Euphorbiaceae</taxon>
        <taxon>Crotonoideae</taxon>
        <taxon>Micrandreae</taxon>
        <taxon>Hevea</taxon>
    </lineage>
</organism>
<sequence length="116" mass="12683">MDLEFLQTVDVQILLGVAVLAIGIGAFFLFSSKKPKGCLDPENFRDFKLVKLTKLSHNVSKFTFALPTPTSVLGLPIGQHISCRAVSGINLARLEHLECLLEAQALLQCSKLPGQY</sequence>
<keyword evidence="5" id="KW-1133">Transmembrane helix</keyword>
<evidence type="ECO:0000256" key="2">
    <source>
        <dbReference type="ARBA" id="ARBA00022630"/>
    </source>
</evidence>
<accession>A0ABQ9MIV6</accession>
<dbReference type="Pfam" id="PF00970">
    <property type="entry name" value="FAD_binding_6"/>
    <property type="match status" value="1"/>
</dbReference>
<comment type="cofactor">
    <cofactor evidence="1">
        <name>FAD</name>
        <dbReference type="ChEBI" id="CHEBI:57692"/>
    </cofactor>
</comment>
<dbReference type="PANTHER" id="PTHR19370">
    <property type="entry name" value="NADH-CYTOCHROME B5 REDUCTASE"/>
    <property type="match status" value="1"/>
</dbReference>
<dbReference type="InterPro" id="IPR017938">
    <property type="entry name" value="Riboflavin_synthase-like_b-brl"/>
</dbReference>
<keyword evidence="3" id="KW-0274">FAD</keyword>
<evidence type="ECO:0000313" key="7">
    <source>
        <dbReference type="EMBL" id="KAJ9179853.1"/>
    </source>
</evidence>
<dbReference type="PANTHER" id="PTHR19370:SF184">
    <property type="entry name" value="NADH-CYTOCHROME B5 REDUCTASE-LIKE"/>
    <property type="match status" value="1"/>
</dbReference>
<dbReference type="Gene3D" id="2.40.30.10">
    <property type="entry name" value="Translation factors"/>
    <property type="match status" value="1"/>
</dbReference>
<dbReference type="Proteomes" id="UP001174677">
    <property type="component" value="Chromosome 5"/>
</dbReference>
<keyword evidence="8" id="KW-1185">Reference proteome</keyword>
<gene>
    <name evidence="7" type="ORF">P3X46_008169</name>
</gene>
<keyword evidence="4" id="KW-0560">Oxidoreductase</keyword>
<proteinExistence type="predicted"/>
<keyword evidence="5" id="KW-0472">Membrane</keyword>
<evidence type="ECO:0000259" key="6">
    <source>
        <dbReference type="Pfam" id="PF00970"/>
    </source>
</evidence>
<reference evidence="7" key="1">
    <citation type="journal article" date="2023" name="Plant Biotechnol. J.">
        <title>Chromosome-level wild Hevea brasiliensis genome provides new tools for genomic-assisted breeding and valuable loci to elevate rubber yield.</title>
        <authorList>
            <person name="Cheng H."/>
            <person name="Song X."/>
            <person name="Hu Y."/>
            <person name="Wu T."/>
            <person name="Yang Q."/>
            <person name="An Z."/>
            <person name="Feng S."/>
            <person name="Deng Z."/>
            <person name="Wu W."/>
            <person name="Zeng X."/>
            <person name="Tu M."/>
            <person name="Wang X."/>
            <person name="Huang H."/>
        </authorList>
    </citation>
    <scope>NUCLEOTIDE SEQUENCE</scope>
    <source>
        <strain evidence="7">MT/VB/25A 57/8</strain>
    </source>
</reference>
<dbReference type="EMBL" id="JARPOI010000005">
    <property type="protein sequence ID" value="KAJ9179853.1"/>
    <property type="molecule type" value="Genomic_DNA"/>
</dbReference>
<evidence type="ECO:0000256" key="5">
    <source>
        <dbReference type="SAM" id="Phobius"/>
    </source>
</evidence>
<name>A0ABQ9MIV6_HEVBR</name>